<organism evidence="2 3">
    <name type="scientific">Cymbomonas tetramitiformis</name>
    <dbReference type="NCBI Taxonomy" id="36881"/>
    <lineage>
        <taxon>Eukaryota</taxon>
        <taxon>Viridiplantae</taxon>
        <taxon>Chlorophyta</taxon>
        <taxon>Pyramimonadophyceae</taxon>
        <taxon>Pyramimonadales</taxon>
        <taxon>Pyramimonadaceae</taxon>
        <taxon>Cymbomonas</taxon>
    </lineage>
</organism>
<feature type="compositionally biased region" description="Basic and acidic residues" evidence="1">
    <location>
        <begin position="106"/>
        <end position="115"/>
    </location>
</feature>
<evidence type="ECO:0000313" key="2">
    <source>
        <dbReference type="EMBL" id="KAK3267136.1"/>
    </source>
</evidence>
<feature type="region of interest" description="Disordered" evidence="1">
    <location>
        <begin position="79"/>
        <end position="115"/>
    </location>
</feature>
<gene>
    <name evidence="2" type="ORF">CYMTET_24292</name>
</gene>
<accession>A0AAE0L031</accession>
<dbReference type="EMBL" id="LGRX02012601">
    <property type="protein sequence ID" value="KAK3267136.1"/>
    <property type="molecule type" value="Genomic_DNA"/>
</dbReference>
<protein>
    <submittedName>
        <fullName evidence="2">Uncharacterized protein</fullName>
    </submittedName>
</protein>
<dbReference type="Proteomes" id="UP001190700">
    <property type="component" value="Unassembled WGS sequence"/>
</dbReference>
<sequence>MVNSMDDLSLDWSDMGQDWNIDDWKSSKEASTGKEVEETILPIHPPLHDYPSIHPSIGRFGTDRDRLFSLAFVTQKGKVPVTPAERAPFEKATSGDGAKTRKQPHNRPDSPKTCF</sequence>
<keyword evidence="3" id="KW-1185">Reference proteome</keyword>
<reference evidence="2 3" key="1">
    <citation type="journal article" date="2015" name="Genome Biol. Evol.">
        <title>Comparative Genomics of a Bacterivorous Green Alga Reveals Evolutionary Causalities and Consequences of Phago-Mixotrophic Mode of Nutrition.</title>
        <authorList>
            <person name="Burns J.A."/>
            <person name="Paasch A."/>
            <person name="Narechania A."/>
            <person name="Kim E."/>
        </authorList>
    </citation>
    <scope>NUCLEOTIDE SEQUENCE [LARGE SCALE GENOMIC DNA]</scope>
    <source>
        <strain evidence="2 3">PLY_AMNH</strain>
    </source>
</reference>
<name>A0AAE0L031_9CHLO</name>
<evidence type="ECO:0000256" key="1">
    <source>
        <dbReference type="SAM" id="MobiDB-lite"/>
    </source>
</evidence>
<dbReference type="AlphaFoldDB" id="A0AAE0L031"/>
<proteinExistence type="predicted"/>
<comment type="caution">
    <text evidence="2">The sequence shown here is derived from an EMBL/GenBank/DDBJ whole genome shotgun (WGS) entry which is preliminary data.</text>
</comment>
<evidence type="ECO:0000313" key="3">
    <source>
        <dbReference type="Proteomes" id="UP001190700"/>
    </source>
</evidence>